<reference evidence="15" key="1">
    <citation type="journal article" date="2012" name="Nature">
        <title>The oyster genome reveals stress adaptation and complexity of shell formation.</title>
        <authorList>
            <person name="Zhang G."/>
            <person name="Fang X."/>
            <person name="Guo X."/>
            <person name="Li L."/>
            <person name="Luo R."/>
            <person name="Xu F."/>
            <person name="Yang P."/>
            <person name="Zhang L."/>
            <person name="Wang X."/>
            <person name="Qi H."/>
            <person name="Xiong Z."/>
            <person name="Que H."/>
            <person name="Xie Y."/>
            <person name="Holland P.W."/>
            <person name="Paps J."/>
            <person name="Zhu Y."/>
            <person name="Wu F."/>
            <person name="Chen Y."/>
            <person name="Wang J."/>
            <person name="Peng C."/>
            <person name="Meng J."/>
            <person name="Yang L."/>
            <person name="Liu J."/>
            <person name="Wen B."/>
            <person name="Zhang N."/>
            <person name="Huang Z."/>
            <person name="Zhu Q."/>
            <person name="Feng Y."/>
            <person name="Mount A."/>
            <person name="Hedgecock D."/>
            <person name="Xu Z."/>
            <person name="Liu Y."/>
            <person name="Domazet-Loso T."/>
            <person name="Du Y."/>
            <person name="Sun X."/>
            <person name="Zhang S."/>
            <person name="Liu B."/>
            <person name="Cheng P."/>
            <person name="Jiang X."/>
            <person name="Li J."/>
            <person name="Fan D."/>
            <person name="Wang W."/>
            <person name="Fu W."/>
            <person name="Wang T."/>
            <person name="Wang B."/>
            <person name="Zhang J."/>
            <person name="Peng Z."/>
            <person name="Li Y."/>
            <person name="Li N."/>
            <person name="Wang J."/>
            <person name="Chen M."/>
            <person name="He Y."/>
            <person name="Tan F."/>
            <person name="Song X."/>
            <person name="Zheng Q."/>
            <person name="Huang R."/>
            <person name="Yang H."/>
            <person name="Du X."/>
            <person name="Chen L."/>
            <person name="Yang M."/>
            <person name="Gaffney P.M."/>
            <person name="Wang S."/>
            <person name="Luo L."/>
            <person name="She Z."/>
            <person name="Ming Y."/>
            <person name="Huang W."/>
            <person name="Zhang S."/>
            <person name="Huang B."/>
            <person name="Zhang Y."/>
            <person name="Qu T."/>
            <person name="Ni P."/>
            <person name="Miao G."/>
            <person name="Wang J."/>
            <person name="Wang Q."/>
            <person name="Steinberg C.E."/>
            <person name="Wang H."/>
            <person name="Li N."/>
            <person name="Qian L."/>
            <person name="Zhang G."/>
            <person name="Li Y."/>
            <person name="Yang H."/>
            <person name="Liu X."/>
            <person name="Wang J."/>
            <person name="Yin Y."/>
            <person name="Wang J."/>
        </authorList>
    </citation>
    <scope>NUCLEOTIDE SEQUENCE [LARGE SCALE GENOMIC DNA]</scope>
    <source>
        <strain evidence="15">05x7-T-G4-1.051#20</strain>
    </source>
</reference>
<dbReference type="InterPro" id="IPR017983">
    <property type="entry name" value="GPCR_2_secretin-like_CS"/>
</dbReference>
<evidence type="ECO:0000256" key="2">
    <source>
        <dbReference type="ARBA" id="ARBA00005314"/>
    </source>
</evidence>
<feature type="transmembrane region" description="Helical" evidence="12">
    <location>
        <begin position="524"/>
        <end position="544"/>
    </location>
</feature>
<dbReference type="InterPro" id="IPR017981">
    <property type="entry name" value="GPCR_2-like_7TM"/>
</dbReference>
<dbReference type="EMBL" id="JH818254">
    <property type="protein sequence ID" value="EKC36747.1"/>
    <property type="molecule type" value="Genomic_DNA"/>
</dbReference>
<keyword evidence="10" id="KW-0807">Transducer</keyword>
<dbReference type="GO" id="GO:0031146">
    <property type="term" value="P:SCF-dependent proteasomal ubiquitin-dependent protein catabolic process"/>
    <property type="evidence" value="ECO:0007669"/>
    <property type="project" value="InterPro"/>
</dbReference>
<evidence type="ECO:0000256" key="9">
    <source>
        <dbReference type="ARBA" id="ARBA00023180"/>
    </source>
</evidence>
<dbReference type="GO" id="GO:0008528">
    <property type="term" value="F:G protein-coupled peptide receptor activity"/>
    <property type="evidence" value="ECO:0007669"/>
    <property type="project" value="TreeGrafter"/>
</dbReference>
<feature type="domain" description="G-protein coupled receptors family 2 profile 1" evidence="13">
    <location>
        <begin position="314"/>
        <end position="397"/>
    </location>
</feature>
<dbReference type="InParanoid" id="K1QIY6"/>
<dbReference type="Gene3D" id="4.10.1240.10">
    <property type="entry name" value="GPCR, family 2, extracellular hormone receptor domain"/>
    <property type="match status" value="1"/>
</dbReference>
<evidence type="ECO:0000256" key="8">
    <source>
        <dbReference type="ARBA" id="ARBA00023170"/>
    </source>
</evidence>
<protein>
    <submittedName>
        <fullName evidence="15">Calcitonin receptor</fullName>
    </submittedName>
</protein>
<name>K1QIY6_MAGGI</name>
<gene>
    <name evidence="15" type="ORF">CGI_10014219</name>
</gene>
<feature type="transmembrane region" description="Helical" evidence="12">
    <location>
        <begin position="572"/>
        <end position="599"/>
    </location>
</feature>
<dbReference type="Gene3D" id="1.20.1070.10">
    <property type="entry name" value="Rhodopsin 7-helix transmembrane proteins"/>
    <property type="match status" value="1"/>
</dbReference>
<dbReference type="GO" id="GO:0005886">
    <property type="term" value="C:plasma membrane"/>
    <property type="evidence" value="ECO:0007669"/>
    <property type="project" value="UniProtKB-SubCell"/>
</dbReference>
<dbReference type="PANTHER" id="PTHR45620:SF42">
    <property type="entry name" value="G-PROTEIN COUPLED RECEPTOR SEB-2"/>
    <property type="match status" value="1"/>
</dbReference>
<dbReference type="PROSITE" id="PS00649">
    <property type="entry name" value="G_PROTEIN_RECEP_F2_1"/>
    <property type="match status" value="1"/>
</dbReference>
<feature type="compositionally biased region" description="Basic residues" evidence="11">
    <location>
        <begin position="26"/>
        <end position="44"/>
    </location>
</feature>
<dbReference type="PRINTS" id="PR00249">
    <property type="entry name" value="GPCRSECRETIN"/>
</dbReference>
<dbReference type="InterPro" id="IPR045627">
    <property type="entry name" value="FBXL18_LRR"/>
</dbReference>
<keyword evidence="9" id="KW-0325">Glycoprotein</keyword>
<dbReference type="PROSITE" id="PS50261">
    <property type="entry name" value="G_PROTEIN_RECEP_F2_4"/>
    <property type="match status" value="1"/>
</dbReference>
<evidence type="ECO:0000256" key="10">
    <source>
        <dbReference type="ARBA" id="ARBA00023224"/>
    </source>
</evidence>
<evidence type="ECO:0000256" key="6">
    <source>
        <dbReference type="ARBA" id="ARBA00023040"/>
    </source>
</evidence>
<keyword evidence="6" id="KW-0297">G-protein coupled receptor</keyword>
<dbReference type="HOGENOM" id="CLU_397034_0_0_1"/>
<evidence type="ECO:0000256" key="12">
    <source>
        <dbReference type="SAM" id="Phobius"/>
    </source>
</evidence>
<evidence type="ECO:0000256" key="7">
    <source>
        <dbReference type="ARBA" id="ARBA00023136"/>
    </source>
</evidence>
<dbReference type="Pfam" id="PF00002">
    <property type="entry name" value="7tm_2"/>
    <property type="match status" value="1"/>
</dbReference>
<dbReference type="InterPro" id="IPR036445">
    <property type="entry name" value="GPCR_2_extracell_dom_sf"/>
</dbReference>
<dbReference type="InterPro" id="IPR050332">
    <property type="entry name" value="GPCR_2"/>
</dbReference>
<evidence type="ECO:0000256" key="5">
    <source>
        <dbReference type="ARBA" id="ARBA00022989"/>
    </source>
</evidence>
<evidence type="ECO:0000256" key="1">
    <source>
        <dbReference type="ARBA" id="ARBA00004651"/>
    </source>
</evidence>
<keyword evidence="7 12" id="KW-0472">Membrane</keyword>
<keyword evidence="8 15" id="KW-0675">Receptor</keyword>
<evidence type="ECO:0000256" key="4">
    <source>
        <dbReference type="ARBA" id="ARBA00022692"/>
    </source>
</evidence>
<evidence type="ECO:0000259" key="13">
    <source>
        <dbReference type="PROSITE" id="PS50227"/>
    </source>
</evidence>
<dbReference type="GO" id="GO:0007166">
    <property type="term" value="P:cell surface receptor signaling pathway"/>
    <property type="evidence" value="ECO:0007669"/>
    <property type="project" value="InterPro"/>
</dbReference>
<feature type="region of interest" description="Disordered" evidence="11">
    <location>
        <begin position="1"/>
        <end position="51"/>
    </location>
</feature>
<feature type="transmembrane region" description="Helical" evidence="12">
    <location>
        <begin position="446"/>
        <end position="466"/>
    </location>
</feature>
<comment type="similarity">
    <text evidence="2">Belongs to the G-protein coupled receptor 2 family.</text>
</comment>
<dbReference type="PANTHER" id="PTHR45620">
    <property type="entry name" value="PDF RECEPTOR-LIKE PROTEIN-RELATED"/>
    <property type="match status" value="1"/>
</dbReference>
<dbReference type="SMART" id="SM00008">
    <property type="entry name" value="HormR"/>
    <property type="match status" value="1"/>
</dbReference>
<keyword evidence="4 12" id="KW-0812">Transmembrane</keyword>
<dbReference type="Pfam" id="PF02793">
    <property type="entry name" value="HRM"/>
    <property type="match status" value="1"/>
</dbReference>
<feature type="transmembrane region" description="Helical" evidence="12">
    <location>
        <begin position="486"/>
        <end position="504"/>
    </location>
</feature>
<keyword evidence="3" id="KW-1003">Cell membrane</keyword>
<evidence type="ECO:0000313" key="15">
    <source>
        <dbReference type="EMBL" id="EKC36747.1"/>
    </source>
</evidence>
<dbReference type="Pfam" id="PF19729">
    <property type="entry name" value="LRR_FBXL18"/>
    <property type="match status" value="1"/>
</dbReference>
<feature type="transmembrane region" description="Helical" evidence="12">
    <location>
        <begin position="414"/>
        <end position="434"/>
    </location>
</feature>
<evidence type="ECO:0000256" key="3">
    <source>
        <dbReference type="ARBA" id="ARBA00022475"/>
    </source>
</evidence>
<dbReference type="AlphaFoldDB" id="K1QIY6"/>
<dbReference type="InterPro" id="IPR000832">
    <property type="entry name" value="GPCR_2_secretin-like"/>
</dbReference>
<sequence length="694" mass="78814">MSGRKRKHPTKDDSVGTAKRQNVGKQKPKQKAKKSINTKGKQKGKQTATKNGNKLEHAYLSIDQLFCRSARKCRSLQRFCVVSKNGSLDPDAVTGLMSELPRLMVLQLFTDSTQTMCKKLMKALKDRFQSTRPALSVTIYPLFDQDTAYVMNKIPTKHLEELTIFSSKICQQPPGQCRVKAKTRDRSGKRTYPGTPILVPLECLLYLVGPVDAWSEKVAVKSEYCRVRSNNNLSDVAYRQTTCTLCYNYLVKSHDKPQFRSSPAAEGICLNHTRRNEIVCPTYDNQTTVDYVCSTLSTSKCVQWTACCVSAWECCLSHKQENTSRRAAVGQCPGTWDGWLCWDRSPAGSVISQACPSFLKYSSADARAVKNCTKGGTWWSDVTVGEHTDYSQCLSARSLQDKIDFFKKVTVVRISVNSVGLVLLCSSIGILLFYRQLRIQQRIKLHVHLFLSLLVRGVLELCWDVAIRYRRLEQGSQGTDDLGCKFLYIMNRFGWSAPFFWMLCEGFFLHRLLIKTFERQKTLIYYYIFGWGTPVILILVYLSIKIESSKSSPSSSTDYCWLDTASSAETGLYWIIFAPTILCLVLNLVFFINILRILIRQVISHIKSSYDNVRLQQSIDRRRSLTSQTNTRRFSASSVNIHQNGLPYVSSFHDLNDTLKLAEKNNIPMEEIHADGMVNHGCETIETKENGHVQ</sequence>
<feature type="domain" description="G-protein coupled receptors family 2 profile 2" evidence="14">
    <location>
        <begin position="409"/>
        <end position="600"/>
    </location>
</feature>
<organism evidence="15">
    <name type="scientific">Magallana gigas</name>
    <name type="common">Pacific oyster</name>
    <name type="synonym">Crassostrea gigas</name>
    <dbReference type="NCBI Taxonomy" id="29159"/>
    <lineage>
        <taxon>Eukaryota</taxon>
        <taxon>Metazoa</taxon>
        <taxon>Spiralia</taxon>
        <taxon>Lophotrochozoa</taxon>
        <taxon>Mollusca</taxon>
        <taxon>Bivalvia</taxon>
        <taxon>Autobranchia</taxon>
        <taxon>Pteriomorphia</taxon>
        <taxon>Ostreida</taxon>
        <taxon>Ostreoidea</taxon>
        <taxon>Ostreidae</taxon>
        <taxon>Magallana</taxon>
    </lineage>
</organism>
<keyword evidence="5 12" id="KW-1133">Transmembrane helix</keyword>
<dbReference type="PROSITE" id="PS50227">
    <property type="entry name" value="G_PROTEIN_RECEP_F2_3"/>
    <property type="match status" value="1"/>
</dbReference>
<comment type="subcellular location">
    <subcellularLocation>
        <location evidence="1">Cell membrane</location>
        <topology evidence="1">Multi-pass membrane protein</topology>
    </subcellularLocation>
</comment>
<proteinExistence type="inferred from homology"/>
<dbReference type="InterPro" id="IPR001879">
    <property type="entry name" value="GPCR_2_extracellular_dom"/>
</dbReference>
<evidence type="ECO:0000259" key="14">
    <source>
        <dbReference type="PROSITE" id="PS50261"/>
    </source>
</evidence>
<evidence type="ECO:0000256" key="11">
    <source>
        <dbReference type="SAM" id="MobiDB-lite"/>
    </source>
</evidence>
<dbReference type="GO" id="GO:0007188">
    <property type="term" value="P:adenylate cyclase-modulating G protein-coupled receptor signaling pathway"/>
    <property type="evidence" value="ECO:0007669"/>
    <property type="project" value="TreeGrafter"/>
</dbReference>
<dbReference type="SUPFAM" id="SSF111418">
    <property type="entry name" value="Hormone receptor domain"/>
    <property type="match status" value="1"/>
</dbReference>
<accession>K1QIY6</accession>